<dbReference type="AlphaFoldDB" id="A0A1R2BPQ3"/>
<keyword evidence="3" id="KW-1185">Reference proteome</keyword>
<feature type="coiled-coil region" evidence="1">
    <location>
        <begin position="10"/>
        <end position="37"/>
    </location>
</feature>
<protein>
    <submittedName>
        <fullName evidence="2">Uncharacterized protein</fullName>
    </submittedName>
</protein>
<accession>A0A1R2BPQ3</accession>
<dbReference type="Proteomes" id="UP000187209">
    <property type="component" value="Unassembled WGS sequence"/>
</dbReference>
<keyword evidence="1" id="KW-0175">Coiled coil</keyword>
<comment type="caution">
    <text evidence="2">The sequence shown here is derived from an EMBL/GenBank/DDBJ whole genome shotgun (WGS) entry which is preliminary data.</text>
</comment>
<evidence type="ECO:0000313" key="3">
    <source>
        <dbReference type="Proteomes" id="UP000187209"/>
    </source>
</evidence>
<sequence length="258" mass="30880">MEKINEIFLLTRREKELNFNRNKHKELQEKFKELYKKKLSKIDPGSIRYLELRTLHPQSSKDGTYFIRPHKPKDELIGHLQRNHISSRDGLQIVDLPKSPWGNHDSYNEQNNFSIDHIYSPQEAASKKVDNFNRKLRLFRKTIKKIQSKSSRKELSFKEKNMIFKTKSGNMYCPRNADTEKMYEQVNERFKKIREFKFENSEEVNGIIEKLHIKYGKRADVNDVIKRLYTPSTPTKINNRFIEKYKILWSSHSGDHSF</sequence>
<dbReference type="EMBL" id="MPUH01000506">
    <property type="protein sequence ID" value="OMJ78741.1"/>
    <property type="molecule type" value="Genomic_DNA"/>
</dbReference>
<evidence type="ECO:0000256" key="1">
    <source>
        <dbReference type="SAM" id="Coils"/>
    </source>
</evidence>
<name>A0A1R2BPQ3_9CILI</name>
<organism evidence="2 3">
    <name type="scientific">Stentor coeruleus</name>
    <dbReference type="NCBI Taxonomy" id="5963"/>
    <lineage>
        <taxon>Eukaryota</taxon>
        <taxon>Sar</taxon>
        <taxon>Alveolata</taxon>
        <taxon>Ciliophora</taxon>
        <taxon>Postciliodesmatophora</taxon>
        <taxon>Heterotrichea</taxon>
        <taxon>Heterotrichida</taxon>
        <taxon>Stentoridae</taxon>
        <taxon>Stentor</taxon>
    </lineage>
</organism>
<proteinExistence type="predicted"/>
<evidence type="ECO:0000313" key="2">
    <source>
        <dbReference type="EMBL" id="OMJ78741.1"/>
    </source>
</evidence>
<reference evidence="2 3" key="1">
    <citation type="submission" date="2016-11" db="EMBL/GenBank/DDBJ databases">
        <title>The macronuclear genome of Stentor coeruleus: a giant cell with tiny introns.</title>
        <authorList>
            <person name="Slabodnick M."/>
            <person name="Ruby J.G."/>
            <person name="Reiff S.B."/>
            <person name="Swart E.C."/>
            <person name="Gosai S."/>
            <person name="Prabakaran S."/>
            <person name="Witkowska E."/>
            <person name="Larue G.E."/>
            <person name="Fisher S."/>
            <person name="Freeman R.M."/>
            <person name="Gunawardena J."/>
            <person name="Chu W."/>
            <person name="Stover N.A."/>
            <person name="Gregory B.D."/>
            <person name="Nowacki M."/>
            <person name="Derisi J."/>
            <person name="Roy S.W."/>
            <person name="Marshall W.F."/>
            <person name="Sood P."/>
        </authorList>
    </citation>
    <scope>NUCLEOTIDE SEQUENCE [LARGE SCALE GENOMIC DNA]</scope>
    <source>
        <strain evidence="2">WM001</strain>
    </source>
</reference>
<gene>
    <name evidence="2" type="ORF">SteCoe_21384</name>
</gene>